<evidence type="ECO:0000313" key="1">
    <source>
        <dbReference type="EMBL" id="CAG9321872.1"/>
    </source>
</evidence>
<reference evidence="1" key="1">
    <citation type="submission" date="2021-09" db="EMBL/GenBank/DDBJ databases">
        <authorList>
            <consortium name="AG Swart"/>
            <person name="Singh M."/>
            <person name="Singh A."/>
            <person name="Seah K."/>
            <person name="Emmerich C."/>
        </authorList>
    </citation>
    <scope>NUCLEOTIDE SEQUENCE</scope>
    <source>
        <strain evidence="1">ATCC30299</strain>
    </source>
</reference>
<dbReference type="EMBL" id="CAJZBQ010000029">
    <property type="protein sequence ID" value="CAG9321872.1"/>
    <property type="molecule type" value="Genomic_DNA"/>
</dbReference>
<dbReference type="AlphaFoldDB" id="A0AAU9JC65"/>
<sequence length="114" mass="13258">MEEGQAITSDNSFYDKCKAYLNALDQESYNYYHLKASIERYINDRVDLKPCILGGIFVNTVDIYDTSEEELSNDLKAITAAMYMILKDKEIYLGIDDLKNTIYTYFMMGNLCLW</sequence>
<accession>A0AAU9JC65</accession>
<keyword evidence="2" id="KW-1185">Reference proteome</keyword>
<evidence type="ECO:0000313" key="2">
    <source>
        <dbReference type="Proteomes" id="UP001162131"/>
    </source>
</evidence>
<name>A0AAU9JC65_9CILI</name>
<organism evidence="1 2">
    <name type="scientific">Blepharisma stoltei</name>
    <dbReference type="NCBI Taxonomy" id="1481888"/>
    <lineage>
        <taxon>Eukaryota</taxon>
        <taxon>Sar</taxon>
        <taxon>Alveolata</taxon>
        <taxon>Ciliophora</taxon>
        <taxon>Postciliodesmatophora</taxon>
        <taxon>Heterotrichea</taxon>
        <taxon>Heterotrichida</taxon>
        <taxon>Blepharismidae</taxon>
        <taxon>Blepharisma</taxon>
    </lineage>
</organism>
<proteinExistence type="predicted"/>
<dbReference type="Proteomes" id="UP001162131">
    <property type="component" value="Unassembled WGS sequence"/>
</dbReference>
<comment type="caution">
    <text evidence="1">The sequence shown here is derived from an EMBL/GenBank/DDBJ whole genome shotgun (WGS) entry which is preliminary data.</text>
</comment>
<protein>
    <submittedName>
        <fullName evidence="1">Uncharacterized protein</fullName>
    </submittedName>
</protein>
<gene>
    <name evidence="1" type="ORF">BSTOLATCC_MIC29778</name>
</gene>